<dbReference type="SUPFAM" id="SSF53335">
    <property type="entry name" value="S-adenosyl-L-methionine-dependent methyltransferases"/>
    <property type="match status" value="1"/>
</dbReference>
<dbReference type="PANTHER" id="PTHR43542:SF1">
    <property type="entry name" value="METHYLTRANSFERASE"/>
    <property type="match status" value="1"/>
</dbReference>
<comment type="function">
    <text evidence="1 8">Specifically methylates the guanine in position 966 of 16S rRNA in the assembled 30S particle.</text>
</comment>
<dbReference type="RefSeq" id="WP_344798747.1">
    <property type="nucleotide sequence ID" value="NZ_BAABBN010000007.1"/>
</dbReference>
<protein>
    <recommendedName>
        <fullName evidence="4 8">Ribosomal RNA small subunit methyltransferase D</fullName>
        <ecNumber evidence="3 8">2.1.1.171</ecNumber>
    </recommendedName>
</protein>
<dbReference type="NCBIfam" id="TIGR00095">
    <property type="entry name" value="16S rRNA (guanine(966)-N(2))-methyltransferase RsmD"/>
    <property type="match status" value="1"/>
</dbReference>
<sequence>MAPRKPHNKAPKRNTKDTVKKPSELRIIGGEWRSRKVAFYPAEGLRPTLDRVRETAFNWLQPYIEGATCLDLFAGSGALTFEALSRHAKKVHINELNVQVRNTLADQLNLLKCDSARYQLTGFDGTQPQLSDRFDVIFLDPPFRKGLLEDCCSALNKLDIFKHHCVIYIESECTLESLALPDSWHVLKQKKAGQTHYGLIERVSGD</sequence>
<evidence type="ECO:0000256" key="7">
    <source>
        <dbReference type="ARBA" id="ARBA00048326"/>
    </source>
</evidence>
<keyword evidence="6 8" id="KW-0808">Transferase</keyword>
<organism evidence="10 11">
    <name type="scientific">Litoribacillus peritrichatus</name>
    <dbReference type="NCBI Taxonomy" id="718191"/>
    <lineage>
        <taxon>Bacteria</taxon>
        <taxon>Pseudomonadati</taxon>
        <taxon>Pseudomonadota</taxon>
        <taxon>Gammaproteobacteria</taxon>
        <taxon>Oceanospirillales</taxon>
        <taxon>Oceanospirillaceae</taxon>
        <taxon>Litoribacillus</taxon>
    </lineage>
</organism>
<dbReference type="EC" id="2.1.1.171" evidence="3 8"/>
<dbReference type="InterPro" id="IPR002052">
    <property type="entry name" value="DNA_methylase_N6_adenine_CS"/>
</dbReference>
<evidence type="ECO:0000256" key="1">
    <source>
        <dbReference type="ARBA" id="ARBA00002649"/>
    </source>
</evidence>
<feature type="region of interest" description="Disordered" evidence="9">
    <location>
        <begin position="1"/>
        <end position="20"/>
    </location>
</feature>
<dbReference type="PROSITE" id="PS00092">
    <property type="entry name" value="N6_MTASE"/>
    <property type="match status" value="1"/>
</dbReference>
<name>A0ABP7MNE5_9GAMM</name>
<comment type="caution">
    <text evidence="10">The sequence shown here is derived from an EMBL/GenBank/DDBJ whole genome shotgun (WGS) entry which is preliminary data.</text>
</comment>
<keyword evidence="5 8" id="KW-0489">Methyltransferase</keyword>
<evidence type="ECO:0000313" key="10">
    <source>
        <dbReference type="EMBL" id="GAA3926853.1"/>
    </source>
</evidence>
<evidence type="ECO:0000256" key="6">
    <source>
        <dbReference type="ARBA" id="ARBA00022679"/>
    </source>
</evidence>
<gene>
    <name evidence="10" type="primary">rsmD</name>
    <name evidence="10" type="ORF">GCM10022277_23730</name>
</gene>
<evidence type="ECO:0000256" key="8">
    <source>
        <dbReference type="PIRNR" id="PIRNR004553"/>
    </source>
</evidence>
<evidence type="ECO:0000256" key="3">
    <source>
        <dbReference type="ARBA" id="ARBA00012141"/>
    </source>
</evidence>
<dbReference type="PIRSF" id="PIRSF004553">
    <property type="entry name" value="CHP00095"/>
    <property type="match status" value="1"/>
</dbReference>
<dbReference type="PANTHER" id="PTHR43542">
    <property type="entry name" value="METHYLTRANSFERASE"/>
    <property type="match status" value="1"/>
</dbReference>
<dbReference type="Gene3D" id="3.40.50.150">
    <property type="entry name" value="Vaccinia Virus protein VP39"/>
    <property type="match status" value="1"/>
</dbReference>
<dbReference type="Pfam" id="PF03602">
    <property type="entry name" value="Cons_hypoth95"/>
    <property type="match status" value="1"/>
</dbReference>
<comment type="similarity">
    <text evidence="2 8">Belongs to the methyltransferase superfamily. RsmD family.</text>
</comment>
<evidence type="ECO:0000313" key="11">
    <source>
        <dbReference type="Proteomes" id="UP001501565"/>
    </source>
</evidence>
<evidence type="ECO:0000256" key="5">
    <source>
        <dbReference type="ARBA" id="ARBA00022603"/>
    </source>
</evidence>
<keyword evidence="11" id="KW-1185">Reference proteome</keyword>
<evidence type="ECO:0000256" key="4">
    <source>
        <dbReference type="ARBA" id="ARBA00013682"/>
    </source>
</evidence>
<reference evidence="11" key="1">
    <citation type="journal article" date="2019" name="Int. J. Syst. Evol. Microbiol.">
        <title>The Global Catalogue of Microorganisms (GCM) 10K type strain sequencing project: providing services to taxonomists for standard genome sequencing and annotation.</title>
        <authorList>
            <consortium name="The Broad Institute Genomics Platform"/>
            <consortium name="The Broad Institute Genome Sequencing Center for Infectious Disease"/>
            <person name="Wu L."/>
            <person name="Ma J."/>
        </authorList>
    </citation>
    <scope>NUCLEOTIDE SEQUENCE [LARGE SCALE GENOMIC DNA]</scope>
    <source>
        <strain evidence="11">JCM 17551</strain>
    </source>
</reference>
<dbReference type="Proteomes" id="UP001501565">
    <property type="component" value="Unassembled WGS sequence"/>
</dbReference>
<proteinExistence type="inferred from homology"/>
<dbReference type="InterPro" id="IPR004398">
    <property type="entry name" value="RNA_MeTrfase_RsmD"/>
</dbReference>
<dbReference type="CDD" id="cd02440">
    <property type="entry name" value="AdoMet_MTases"/>
    <property type="match status" value="1"/>
</dbReference>
<dbReference type="EMBL" id="BAABBN010000007">
    <property type="protein sequence ID" value="GAA3926853.1"/>
    <property type="molecule type" value="Genomic_DNA"/>
</dbReference>
<comment type="catalytic activity">
    <reaction evidence="7 8">
        <text>guanosine(966) in 16S rRNA + S-adenosyl-L-methionine = N(2)-methylguanosine(966) in 16S rRNA + S-adenosyl-L-homocysteine + H(+)</text>
        <dbReference type="Rhea" id="RHEA:23548"/>
        <dbReference type="Rhea" id="RHEA-COMP:10211"/>
        <dbReference type="Rhea" id="RHEA-COMP:10212"/>
        <dbReference type="ChEBI" id="CHEBI:15378"/>
        <dbReference type="ChEBI" id="CHEBI:57856"/>
        <dbReference type="ChEBI" id="CHEBI:59789"/>
        <dbReference type="ChEBI" id="CHEBI:74269"/>
        <dbReference type="ChEBI" id="CHEBI:74481"/>
        <dbReference type="EC" id="2.1.1.171"/>
    </reaction>
</comment>
<dbReference type="InterPro" id="IPR029063">
    <property type="entry name" value="SAM-dependent_MTases_sf"/>
</dbReference>
<feature type="compositionally biased region" description="Basic residues" evidence="9">
    <location>
        <begin position="1"/>
        <end position="13"/>
    </location>
</feature>
<keyword evidence="8" id="KW-0698">rRNA processing</keyword>
<evidence type="ECO:0000256" key="2">
    <source>
        <dbReference type="ARBA" id="ARBA00005269"/>
    </source>
</evidence>
<evidence type="ECO:0000256" key="9">
    <source>
        <dbReference type="SAM" id="MobiDB-lite"/>
    </source>
</evidence>
<keyword evidence="8" id="KW-0949">S-adenosyl-L-methionine</keyword>
<accession>A0ABP7MNE5</accession>